<dbReference type="EMBL" id="BAAACZ010000030">
    <property type="protein sequence ID" value="GAA0471812.1"/>
    <property type="molecule type" value="Genomic_DNA"/>
</dbReference>
<evidence type="ECO:0008006" key="3">
    <source>
        <dbReference type="Google" id="ProtNLM"/>
    </source>
</evidence>
<reference evidence="1 2" key="1">
    <citation type="journal article" date="2019" name="Int. J. Syst. Evol. Microbiol.">
        <title>The Global Catalogue of Microorganisms (GCM) 10K type strain sequencing project: providing services to taxonomists for standard genome sequencing and annotation.</title>
        <authorList>
            <consortium name="The Broad Institute Genomics Platform"/>
            <consortium name="The Broad Institute Genome Sequencing Center for Infectious Disease"/>
            <person name="Wu L."/>
            <person name="Ma J."/>
        </authorList>
    </citation>
    <scope>NUCLEOTIDE SEQUENCE [LARGE SCALE GENOMIC DNA]</scope>
    <source>
        <strain evidence="1 2">JCM 14193</strain>
    </source>
</reference>
<name>A0ABN1AAP8_9BACI</name>
<accession>A0ABN1AAP8</accession>
<evidence type="ECO:0000313" key="2">
    <source>
        <dbReference type="Proteomes" id="UP001500740"/>
    </source>
</evidence>
<keyword evidence="2" id="KW-1185">Reference proteome</keyword>
<proteinExistence type="predicted"/>
<sequence length="46" mass="5404">MKFGDKISTCECCDKEKTYLQYSRYFIGWICEHCWESVAESVISGE</sequence>
<protein>
    <recommendedName>
        <fullName evidence="3">Sigma factor G inhibitor Gin</fullName>
    </recommendedName>
</protein>
<evidence type="ECO:0000313" key="1">
    <source>
        <dbReference type="EMBL" id="GAA0471812.1"/>
    </source>
</evidence>
<gene>
    <name evidence="1" type="ORF">GCM10008935_29710</name>
</gene>
<dbReference type="Proteomes" id="UP001500740">
    <property type="component" value="Unassembled WGS sequence"/>
</dbReference>
<organism evidence="1 2">
    <name type="scientific">Alkalibacillus silvisoli</name>
    <dbReference type="NCBI Taxonomy" id="392823"/>
    <lineage>
        <taxon>Bacteria</taxon>
        <taxon>Bacillati</taxon>
        <taxon>Bacillota</taxon>
        <taxon>Bacilli</taxon>
        <taxon>Bacillales</taxon>
        <taxon>Bacillaceae</taxon>
        <taxon>Alkalibacillus</taxon>
    </lineage>
</organism>
<comment type="caution">
    <text evidence="1">The sequence shown here is derived from an EMBL/GenBank/DDBJ whole genome shotgun (WGS) entry which is preliminary data.</text>
</comment>